<dbReference type="AlphaFoldDB" id="A0A317C4M2"/>
<evidence type="ECO:0000256" key="1">
    <source>
        <dbReference type="ARBA" id="ARBA00022553"/>
    </source>
</evidence>
<keyword evidence="5" id="KW-1185">Reference proteome</keyword>
<dbReference type="Pfam" id="PF00072">
    <property type="entry name" value="Response_reg"/>
    <property type="match status" value="1"/>
</dbReference>
<comment type="caution">
    <text evidence="4">The sequence shown here is derived from an EMBL/GenBank/DDBJ whole genome shotgun (WGS) entry which is preliminary data.</text>
</comment>
<name>A0A317C4M2_9GAMM</name>
<dbReference type="InterPro" id="IPR050595">
    <property type="entry name" value="Bact_response_regulator"/>
</dbReference>
<accession>A0A317C4M2</accession>
<feature type="domain" description="Response regulatory" evidence="3">
    <location>
        <begin position="16"/>
        <end position="131"/>
    </location>
</feature>
<proteinExistence type="predicted"/>
<sequence>MNAVDNIPVQNDNFIKILIADDSKTERAHLRQVLLSGGYEVITADSGQAALELMDAETPDLVLLDIIMENGDGYQTCRKLKRNPMTKDIPVVMVTSKSNEVDRKWAMKLGASDYITKPYNDDELLLRLSAL</sequence>
<dbReference type="InterPro" id="IPR001789">
    <property type="entry name" value="Sig_transdc_resp-reg_receiver"/>
</dbReference>
<dbReference type="SMART" id="SM00448">
    <property type="entry name" value="REC"/>
    <property type="match status" value="1"/>
</dbReference>
<evidence type="ECO:0000313" key="5">
    <source>
        <dbReference type="Proteomes" id="UP000245506"/>
    </source>
</evidence>
<dbReference type="GO" id="GO:0000160">
    <property type="term" value="P:phosphorelay signal transduction system"/>
    <property type="evidence" value="ECO:0007669"/>
    <property type="project" value="InterPro"/>
</dbReference>
<gene>
    <name evidence="4" type="ORF">DKT75_18425</name>
</gene>
<dbReference type="OrthoDB" id="5700660at2"/>
<dbReference type="RefSeq" id="WP_109825549.1">
    <property type="nucleotide sequence ID" value="NZ_QGKL01000042.1"/>
</dbReference>
<organism evidence="4 5">
    <name type="scientific">Leucothrix arctica</name>
    <dbReference type="NCBI Taxonomy" id="1481894"/>
    <lineage>
        <taxon>Bacteria</taxon>
        <taxon>Pseudomonadati</taxon>
        <taxon>Pseudomonadota</taxon>
        <taxon>Gammaproteobacteria</taxon>
        <taxon>Thiotrichales</taxon>
        <taxon>Thiotrichaceae</taxon>
        <taxon>Leucothrix</taxon>
    </lineage>
</organism>
<dbReference type="SUPFAM" id="SSF52172">
    <property type="entry name" value="CheY-like"/>
    <property type="match status" value="1"/>
</dbReference>
<dbReference type="Proteomes" id="UP000245506">
    <property type="component" value="Unassembled WGS sequence"/>
</dbReference>
<evidence type="ECO:0000313" key="4">
    <source>
        <dbReference type="EMBL" id="PWQ93595.1"/>
    </source>
</evidence>
<dbReference type="InterPro" id="IPR011006">
    <property type="entry name" value="CheY-like_superfamily"/>
</dbReference>
<dbReference type="PROSITE" id="PS50110">
    <property type="entry name" value="RESPONSE_REGULATORY"/>
    <property type="match status" value="1"/>
</dbReference>
<keyword evidence="1 2" id="KW-0597">Phosphoprotein</keyword>
<dbReference type="Gene3D" id="3.40.50.2300">
    <property type="match status" value="1"/>
</dbReference>
<dbReference type="PANTHER" id="PTHR44591">
    <property type="entry name" value="STRESS RESPONSE REGULATOR PROTEIN 1"/>
    <property type="match status" value="1"/>
</dbReference>
<dbReference type="EMBL" id="QGKL01000042">
    <property type="protein sequence ID" value="PWQ93595.1"/>
    <property type="molecule type" value="Genomic_DNA"/>
</dbReference>
<evidence type="ECO:0000256" key="2">
    <source>
        <dbReference type="PROSITE-ProRule" id="PRU00169"/>
    </source>
</evidence>
<reference evidence="4 5" key="1">
    <citation type="submission" date="2018-05" db="EMBL/GenBank/DDBJ databases">
        <title>Leucothrix arctica sp. nov., isolated from Arctic seawater.</title>
        <authorList>
            <person name="Choi A."/>
            <person name="Baek K."/>
        </authorList>
    </citation>
    <scope>NUCLEOTIDE SEQUENCE [LARGE SCALE GENOMIC DNA]</scope>
    <source>
        <strain evidence="4 5">IMCC9719</strain>
    </source>
</reference>
<evidence type="ECO:0000259" key="3">
    <source>
        <dbReference type="PROSITE" id="PS50110"/>
    </source>
</evidence>
<feature type="modified residue" description="4-aspartylphosphate" evidence="2">
    <location>
        <position position="65"/>
    </location>
</feature>
<protein>
    <submittedName>
        <fullName evidence="4">Two-component system response regulator</fullName>
    </submittedName>
</protein>
<dbReference type="PANTHER" id="PTHR44591:SF20">
    <property type="entry name" value="PROTEIN PILH"/>
    <property type="match status" value="1"/>
</dbReference>